<name>A0A1T5APL9_9SPHI</name>
<reference evidence="1 2" key="1">
    <citation type="submission" date="2017-02" db="EMBL/GenBank/DDBJ databases">
        <authorList>
            <person name="Peterson S.W."/>
        </authorList>
    </citation>
    <scope>NUCLEOTIDE SEQUENCE [LARGE SCALE GENOMIC DNA]</scope>
    <source>
        <strain evidence="1 2">DSM 22899</strain>
    </source>
</reference>
<accession>A0A1T5APL9</accession>
<evidence type="ECO:0000313" key="2">
    <source>
        <dbReference type="Proteomes" id="UP000190541"/>
    </source>
</evidence>
<gene>
    <name evidence="1" type="ORF">SAMN05660226_00949</name>
</gene>
<organism evidence="1 2">
    <name type="scientific">Parapedobacter luteus</name>
    <dbReference type="NCBI Taxonomy" id="623280"/>
    <lineage>
        <taxon>Bacteria</taxon>
        <taxon>Pseudomonadati</taxon>
        <taxon>Bacteroidota</taxon>
        <taxon>Sphingobacteriia</taxon>
        <taxon>Sphingobacteriales</taxon>
        <taxon>Sphingobacteriaceae</taxon>
        <taxon>Parapedobacter</taxon>
    </lineage>
</organism>
<protein>
    <submittedName>
        <fullName evidence="1">Uncharacterized protein</fullName>
    </submittedName>
</protein>
<proteinExistence type="predicted"/>
<keyword evidence="2" id="KW-1185">Reference proteome</keyword>
<dbReference type="AlphaFoldDB" id="A0A1T5APL9"/>
<evidence type="ECO:0000313" key="1">
    <source>
        <dbReference type="EMBL" id="SKB36825.1"/>
    </source>
</evidence>
<dbReference type="EMBL" id="FUYS01000002">
    <property type="protein sequence ID" value="SKB36825.1"/>
    <property type="molecule type" value="Genomic_DNA"/>
</dbReference>
<sequence>MHVVLFNQSDRRDGDLSIETLGGRFVYRYDPYSSAQGGIDVYSGFFMEWGRRGSRPVDLSNS</sequence>
<dbReference type="STRING" id="623280.SAMN05660226_00949"/>
<dbReference type="Proteomes" id="UP000190541">
    <property type="component" value="Unassembled WGS sequence"/>
</dbReference>